<evidence type="ECO:0000313" key="2">
    <source>
        <dbReference type="Proteomes" id="UP001153761"/>
    </source>
</evidence>
<reference evidence="1" key="1">
    <citation type="submission" date="2020-09" db="EMBL/GenBank/DDBJ databases">
        <authorList>
            <person name="Blom J."/>
        </authorList>
    </citation>
    <scope>NUCLEOTIDE SEQUENCE</scope>
    <source>
        <strain evidence="1">No.66</strain>
        <plasmid evidence="1">p1</plasmid>
    </source>
</reference>
<dbReference type="RefSeq" id="WP_227366678.1">
    <property type="nucleotide sequence ID" value="NZ_LR882964.1"/>
</dbReference>
<proteinExistence type="predicted"/>
<dbReference type="AlphaFoldDB" id="A0AAD1Q755"/>
<organism evidence="1 2">
    <name type="scientific">Planktothrix agardhii</name>
    <name type="common">Oscillatoria agardhii</name>
    <dbReference type="NCBI Taxonomy" id="1160"/>
    <lineage>
        <taxon>Bacteria</taxon>
        <taxon>Bacillati</taxon>
        <taxon>Cyanobacteriota</taxon>
        <taxon>Cyanophyceae</taxon>
        <taxon>Oscillatoriophycideae</taxon>
        <taxon>Oscillatoriales</taxon>
        <taxon>Microcoleaceae</taxon>
        <taxon>Planktothrix</taxon>
    </lineage>
</organism>
<name>A0AAD1Q755_PLAAG</name>
<dbReference type="Proteomes" id="UP001153761">
    <property type="component" value="Plasmid p1"/>
</dbReference>
<dbReference type="EMBL" id="LR882964">
    <property type="protein sequence ID" value="CAD5983403.1"/>
    <property type="molecule type" value="Genomic_DNA"/>
</dbReference>
<gene>
    <name evidence="1" type="ORF">PANO66_04361</name>
</gene>
<accession>A0AAD1Q755</accession>
<protein>
    <submittedName>
        <fullName evidence="1">Uncharacterized protein</fullName>
    </submittedName>
</protein>
<geneLocation type="plasmid" evidence="1 2">
    <name>p1</name>
</geneLocation>
<keyword evidence="1" id="KW-0614">Plasmid</keyword>
<evidence type="ECO:0000313" key="1">
    <source>
        <dbReference type="EMBL" id="CAD5983403.1"/>
    </source>
</evidence>
<sequence length="80" mass="8701">MSTVYVGARIPVSLHQRLSEHIEKTGASKSEVMASALAAYLGSVQDISLREMVFQLEKRVATLEAKDLETAKVAAKKLKA</sequence>